<feature type="compositionally biased region" description="Polar residues" evidence="2">
    <location>
        <begin position="995"/>
        <end position="1015"/>
    </location>
</feature>
<evidence type="ECO:0000256" key="2">
    <source>
        <dbReference type="SAM" id="MobiDB-lite"/>
    </source>
</evidence>
<dbReference type="CDD" id="cd04396">
    <property type="entry name" value="RhoGAP_fSAC7_BAG7"/>
    <property type="match status" value="1"/>
</dbReference>
<feature type="compositionally biased region" description="Low complexity" evidence="2">
    <location>
        <begin position="212"/>
        <end position="234"/>
    </location>
</feature>
<dbReference type="AlphaFoldDB" id="A0A151GWI8"/>
<dbReference type="Pfam" id="PF00620">
    <property type="entry name" value="RhoGAP"/>
    <property type="match status" value="1"/>
</dbReference>
<feature type="compositionally biased region" description="Polar residues" evidence="2">
    <location>
        <begin position="907"/>
        <end position="923"/>
    </location>
</feature>
<dbReference type="PANTHER" id="PTHR15228:SF25">
    <property type="entry name" value="F-BAR DOMAIN-CONTAINING PROTEIN"/>
    <property type="match status" value="1"/>
</dbReference>
<feature type="compositionally biased region" description="Basic residues" evidence="2">
    <location>
        <begin position="701"/>
        <end position="714"/>
    </location>
</feature>
<feature type="region of interest" description="Disordered" evidence="2">
    <location>
        <begin position="263"/>
        <end position="287"/>
    </location>
</feature>
<dbReference type="Gene3D" id="1.10.555.10">
    <property type="entry name" value="Rho GTPase activation protein"/>
    <property type="match status" value="1"/>
</dbReference>
<feature type="region of interest" description="Disordered" evidence="2">
    <location>
        <begin position="206"/>
        <end position="250"/>
    </location>
</feature>
<feature type="compositionally biased region" description="Basic and acidic residues" evidence="2">
    <location>
        <begin position="1031"/>
        <end position="1043"/>
    </location>
</feature>
<feature type="compositionally biased region" description="Basic and acidic residues" evidence="2">
    <location>
        <begin position="86"/>
        <end position="96"/>
    </location>
</feature>
<feature type="region of interest" description="Disordered" evidence="2">
    <location>
        <begin position="77"/>
        <end position="118"/>
    </location>
</feature>
<feature type="domain" description="Rho-GAP" evidence="3">
    <location>
        <begin position="361"/>
        <end position="593"/>
    </location>
</feature>
<comment type="caution">
    <text evidence="4">The sequence shown here is derived from an EMBL/GenBank/DDBJ whole genome shotgun (WGS) entry which is preliminary data.</text>
</comment>
<dbReference type="InterPro" id="IPR000198">
    <property type="entry name" value="RhoGAP_dom"/>
</dbReference>
<dbReference type="GeneID" id="63715216"/>
<feature type="compositionally biased region" description="Basic residues" evidence="2">
    <location>
        <begin position="797"/>
        <end position="806"/>
    </location>
</feature>
<feature type="compositionally biased region" description="Polar residues" evidence="2">
    <location>
        <begin position="846"/>
        <end position="883"/>
    </location>
</feature>
<reference evidence="4 5" key="1">
    <citation type="journal article" date="2016" name="Sci. Rep.">
        <title>Insights into Adaptations to a Near-Obligate Nematode Endoparasitic Lifestyle from the Finished Genome of Drechmeria coniospora.</title>
        <authorList>
            <person name="Zhang L."/>
            <person name="Zhou Z."/>
            <person name="Guo Q."/>
            <person name="Fokkens L."/>
            <person name="Miskei M."/>
            <person name="Pocsi I."/>
            <person name="Zhang W."/>
            <person name="Chen M."/>
            <person name="Wang L."/>
            <person name="Sun Y."/>
            <person name="Donzelli B.G."/>
            <person name="Gibson D.M."/>
            <person name="Nelson D.R."/>
            <person name="Luo J.G."/>
            <person name="Rep M."/>
            <person name="Liu H."/>
            <person name="Yang S."/>
            <person name="Wang J."/>
            <person name="Krasnoff S.B."/>
            <person name="Xu Y."/>
            <person name="Molnar I."/>
            <person name="Lin M."/>
        </authorList>
    </citation>
    <scope>NUCLEOTIDE SEQUENCE [LARGE SCALE GENOMIC DNA]</scope>
    <source>
        <strain evidence="4 5">ARSEF 6962</strain>
    </source>
</reference>
<sequence length="1164" mass="124163">MPPLRPPTSKAIQYAVTRYQSKSNRPAYHHNPTPTYRPPSTSSPPLGGARTSPQPSRVAPFPLITVVPFIAVPLMPLGSEASEPEPTSRRTIDARPTDAPTRLNDHDDGYRPPRLPAPGRVRVRRRARIRTVAALNGSTASSRVRSDAAVPSRPPLAFPLASEQRQTSAASSGPDASCRYRTDCRQPISCLISHVAAPTRRVANRVEPCRGSSPAESAPMASAIPTPNQAGHPSPAAPPGATPTSPQNKRDLRSWWKSFKLPSKHQGPAAAHPGTHRRGAAAVDATEYRPAGRSASIRSLSRPARNVCFGVCACSSRYSPPPFLIRMASAATANLVIAESKTPGIFGVPLRNSIPYANVAISLVDENGESYIYGYVPIVVAKCGVFLKEKGEYITLAPPPPPPPAAVSMPNWPLATGVEGIFRLSGSEKRIKELKLVFDSPDRYGKGLAWDGYTVHDAANVLRRYLNDLPEPVVPLDLYQRFRDPLRGATKQAVGDAEGPQFVDNFDKDAAIIEYQQLITELPPLNKQLLLYILDLLAVFAAKSDENRMNSQNLAAIFQPGMLSHPTHAMAPEEYRLNQCVLIFLIENQDHFLIGMQGTAADETTMKEVESGTPSVGALSPKLATASDGLERSSSNASAGANSVRRDGQLRRNRSVASGHSRQDGGSTPGSPALAAPTPTGGLGRSNTVPSKKSPALAGNKFKKQQLHSGHHSPAHVEPMTPVRPSPASNQARGSSSTGPTANPAIRSVDPVAPSDRSEERLSEGPQEPPTAPTTKDRNLQGLFQRTPTADGGDRRLPKKLKKKRIPGSLSQSAQSSSASLTPSNTASPAVEMANPMEAMHPINESVAQPTRSTPQAAPQHSAEADTQQPTPSKQTSDVSSDLTPRASHLASNSGLHPEGTLRSRKSPPTSIHSSFNESSDLDQQFGDEQPPRTAESAEKEKKRRWRMSRSGKDDHVASTSSVATPPLVSNIGSNHTAEMSTTSVCSGASRAPKSVTNDSSEPTTVASAEGQTSQDGKEESKGPIGWIRSKYREAKGNVEQRRTKSPPAMSNRQVISDVLHPNEARDDEKSSEMRGGESSTPKVTPVDVCKEASAVVPGDGGKTITDATAEPPKQQHLADAATNDSKAVVAADARLAPVPEHDAEESAAPADATQPDARTPRQE</sequence>
<dbReference type="SUPFAM" id="SSF48350">
    <property type="entry name" value="GTPase activation domain, GAP"/>
    <property type="match status" value="1"/>
</dbReference>
<evidence type="ECO:0000256" key="1">
    <source>
        <dbReference type="ARBA" id="ARBA00022468"/>
    </source>
</evidence>
<gene>
    <name evidence="4" type="ORF">DCS_02573</name>
</gene>
<dbReference type="GO" id="GO:0005938">
    <property type="term" value="C:cell cortex"/>
    <property type="evidence" value="ECO:0007669"/>
    <property type="project" value="TreeGrafter"/>
</dbReference>
<proteinExistence type="predicted"/>
<name>A0A151GWI8_DRECN</name>
<accession>A0A151GWI8</accession>
<dbReference type="GO" id="GO:0060237">
    <property type="term" value="P:regulation of fungal-type cell wall organization"/>
    <property type="evidence" value="ECO:0007669"/>
    <property type="project" value="TreeGrafter"/>
</dbReference>
<feature type="compositionally biased region" description="Low complexity" evidence="2">
    <location>
        <begin position="633"/>
        <end position="643"/>
    </location>
</feature>
<dbReference type="RefSeq" id="XP_040660783.1">
    <property type="nucleotide sequence ID" value="XM_040799900.1"/>
</dbReference>
<protein>
    <submittedName>
        <fullName evidence="4">GPI biosynthesis protein Pig-F</fullName>
    </submittedName>
</protein>
<dbReference type="InterPro" id="IPR008936">
    <property type="entry name" value="Rho_GTPase_activation_prot"/>
</dbReference>
<feature type="region of interest" description="Disordered" evidence="2">
    <location>
        <begin position="626"/>
        <end position="1164"/>
    </location>
</feature>
<feature type="compositionally biased region" description="Low complexity" evidence="2">
    <location>
        <begin position="32"/>
        <end position="45"/>
    </location>
</feature>
<feature type="region of interest" description="Disordered" evidence="2">
    <location>
        <begin position="18"/>
        <end position="57"/>
    </location>
</feature>
<dbReference type="GO" id="GO:0005096">
    <property type="term" value="F:GTPase activator activity"/>
    <property type="evidence" value="ECO:0007669"/>
    <property type="project" value="UniProtKB-KW"/>
</dbReference>
<feature type="compositionally biased region" description="Polar residues" evidence="2">
    <location>
        <begin position="727"/>
        <end position="741"/>
    </location>
</feature>
<feature type="compositionally biased region" description="Low complexity" evidence="2">
    <location>
        <begin position="809"/>
        <end position="830"/>
    </location>
</feature>
<feature type="region of interest" description="Disordered" evidence="2">
    <location>
        <begin position="159"/>
        <end position="179"/>
    </location>
</feature>
<dbReference type="GO" id="GO:0007165">
    <property type="term" value="P:signal transduction"/>
    <property type="evidence" value="ECO:0007669"/>
    <property type="project" value="InterPro"/>
</dbReference>
<dbReference type="EMBL" id="LAYC01000001">
    <property type="protein sequence ID" value="KYK61431.1"/>
    <property type="molecule type" value="Genomic_DNA"/>
</dbReference>
<organism evidence="4 5">
    <name type="scientific">Drechmeria coniospora</name>
    <name type="common">Nematophagous fungus</name>
    <name type="synonym">Meria coniospora</name>
    <dbReference type="NCBI Taxonomy" id="98403"/>
    <lineage>
        <taxon>Eukaryota</taxon>
        <taxon>Fungi</taxon>
        <taxon>Dikarya</taxon>
        <taxon>Ascomycota</taxon>
        <taxon>Pezizomycotina</taxon>
        <taxon>Sordariomycetes</taxon>
        <taxon>Hypocreomycetidae</taxon>
        <taxon>Hypocreales</taxon>
        <taxon>Ophiocordycipitaceae</taxon>
        <taxon>Drechmeria</taxon>
    </lineage>
</organism>
<dbReference type="Proteomes" id="UP000076580">
    <property type="component" value="Chromosome 01"/>
</dbReference>
<keyword evidence="1" id="KW-0343">GTPase activation</keyword>
<dbReference type="PANTHER" id="PTHR15228">
    <property type="entry name" value="SPERMATHECAL PHYSIOLOGY VARIANT"/>
    <property type="match status" value="1"/>
</dbReference>
<dbReference type="InParanoid" id="A0A151GWI8"/>
<keyword evidence="5" id="KW-1185">Reference proteome</keyword>
<dbReference type="SMART" id="SM00324">
    <property type="entry name" value="RhoGAP"/>
    <property type="match status" value="1"/>
</dbReference>
<dbReference type="STRING" id="98403.A0A151GWI8"/>
<dbReference type="PROSITE" id="PS50238">
    <property type="entry name" value="RHOGAP"/>
    <property type="match status" value="1"/>
</dbReference>
<feature type="compositionally biased region" description="Polar residues" evidence="2">
    <location>
        <begin position="655"/>
        <end position="670"/>
    </location>
</feature>
<evidence type="ECO:0000313" key="5">
    <source>
        <dbReference type="Proteomes" id="UP000076580"/>
    </source>
</evidence>
<dbReference type="InterPro" id="IPR051025">
    <property type="entry name" value="RhoGAP"/>
</dbReference>
<feature type="compositionally biased region" description="Polar residues" evidence="2">
    <location>
        <begin position="971"/>
        <end position="987"/>
    </location>
</feature>
<evidence type="ECO:0000313" key="4">
    <source>
        <dbReference type="EMBL" id="KYK61431.1"/>
    </source>
</evidence>
<feature type="compositionally biased region" description="Basic and acidic residues" evidence="2">
    <location>
        <begin position="1061"/>
        <end position="1076"/>
    </location>
</feature>
<evidence type="ECO:0000259" key="3">
    <source>
        <dbReference type="PROSITE" id="PS50238"/>
    </source>
</evidence>